<dbReference type="PROSITE" id="PS50026">
    <property type="entry name" value="EGF_3"/>
    <property type="match status" value="1"/>
</dbReference>
<accession>A0A8S3YPC7</accession>
<dbReference type="Gene3D" id="2.10.25.10">
    <property type="entry name" value="Laminin"/>
    <property type="match status" value="1"/>
</dbReference>
<sequence length="133" mass="14787">GYCVCKPGWGGHNCDQSANDCAGVICPQYTVCIDGHRSHRCQCAPGHRLIEGSCQEYETIAAAVESSPGIGELVDVFILYRLPESYRIRKSSLPNFVYTIKIESTGEQLCEVNFRESSSYLDRSFRIQGSLKN</sequence>
<dbReference type="SMART" id="SM00179">
    <property type="entry name" value="EGF_CA"/>
    <property type="match status" value="1"/>
</dbReference>
<dbReference type="InterPro" id="IPR000742">
    <property type="entry name" value="EGF"/>
</dbReference>
<feature type="domain" description="EGF-like" evidence="3">
    <location>
        <begin position="1"/>
        <end position="15"/>
    </location>
</feature>
<keyword evidence="2" id="KW-0245">EGF-like domain</keyword>
<protein>
    <recommendedName>
        <fullName evidence="3">EGF-like domain-containing protein</fullName>
    </recommendedName>
</protein>
<gene>
    <name evidence="4" type="ORF">CUNI_LOCUS2970</name>
</gene>
<comment type="caution">
    <text evidence="4">The sequence shown here is derived from an EMBL/GenBank/DDBJ whole genome shotgun (WGS) entry which is preliminary data.</text>
</comment>
<reference evidence="4" key="1">
    <citation type="submission" date="2021-04" db="EMBL/GenBank/DDBJ databases">
        <authorList>
            <consortium name="Molecular Ecology Group"/>
        </authorList>
    </citation>
    <scope>NUCLEOTIDE SEQUENCE</scope>
</reference>
<evidence type="ECO:0000256" key="1">
    <source>
        <dbReference type="ARBA" id="ARBA00023157"/>
    </source>
</evidence>
<evidence type="ECO:0000259" key="3">
    <source>
        <dbReference type="PROSITE" id="PS50026"/>
    </source>
</evidence>
<name>A0A8S3YPC7_9EUPU</name>
<comment type="caution">
    <text evidence="2">Lacks conserved residue(s) required for the propagation of feature annotation.</text>
</comment>
<dbReference type="EMBL" id="CAJHNH020000402">
    <property type="protein sequence ID" value="CAG5117412.1"/>
    <property type="molecule type" value="Genomic_DNA"/>
</dbReference>
<dbReference type="SUPFAM" id="SSF57184">
    <property type="entry name" value="Growth factor receptor domain"/>
    <property type="match status" value="1"/>
</dbReference>
<feature type="disulfide bond" evidence="2">
    <location>
        <begin position="5"/>
        <end position="14"/>
    </location>
</feature>
<evidence type="ECO:0000313" key="5">
    <source>
        <dbReference type="Proteomes" id="UP000678393"/>
    </source>
</evidence>
<keyword evidence="1 2" id="KW-1015">Disulfide bond</keyword>
<dbReference type="PROSITE" id="PS00022">
    <property type="entry name" value="EGF_1"/>
    <property type="match status" value="1"/>
</dbReference>
<dbReference type="Proteomes" id="UP000678393">
    <property type="component" value="Unassembled WGS sequence"/>
</dbReference>
<dbReference type="InterPro" id="IPR009030">
    <property type="entry name" value="Growth_fac_rcpt_cys_sf"/>
</dbReference>
<dbReference type="AlphaFoldDB" id="A0A8S3YPC7"/>
<dbReference type="InterPro" id="IPR001881">
    <property type="entry name" value="EGF-like_Ca-bd_dom"/>
</dbReference>
<dbReference type="PROSITE" id="PS01186">
    <property type="entry name" value="EGF_2"/>
    <property type="match status" value="1"/>
</dbReference>
<organism evidence="4 5">
    <name type="scientific">Candidula unifasciata</name>
    <dbReference type="NCBI Taxonomy" id="100452"/>
    <lineage>
        <taxon>Eukaryota</taxon>
        <taxon>Metazoa</taxon>
        <taxon>Spiralia</taxon>
        <taxon>Lophotrochozoa</taxon>
        <taxon>Mollusca</taxon>
        <taxon>Gastropoda</taxon>
        <taxon>Heterobranchia</taxon>
        <taxon>Euthyneura</taxon>
        <taxon>Panpulmonata</taxon>
        <taxon>Eupulmonata</taxon>
        <taxon>Stylommatophora</taxon>
        <taxon>Helicina</taxon>
        <taxon>Helicoidea</taxon>
        <taxon>Geomitridae</taxon>
        <taxon>Candidula</taxon>
    </lineage>
</organism>
<feature type="non-terminal residue" evidence="4">
    <location>
        <position position="133"/>
    </location>
</feature>
<proteinExistence type="predicted"/>
<keyword evidence="5" id="KW-1185">Reference proteome</keyword>
<dbReference type="GO" id="GO:0005509">
    <property type="term" value="F:calcium ion binding"/>
    <property type="evidence" value="ECO:0007669"/>
    <property type="project" value="InterPro"/>
</dbReference>
<evidence type="ECO:0000313" key="4">
    <source>
        <dbReference type="EMBL" id="CAG5117412.1"/>
    </source>
</evidence>
<evidence type="ECO:0000256" key="2">
    <source>
        <dbReference type="PROSITE-ProRule" id="PRU00076"/>
    </source>
</evidence>
<feature type="non-terminal residue" evidence="4">
    <location>
        <position position="1"/>
    </location>
</feature>